<dbReference type="HOGENOM" id="CLU_005250_0_0_1"/>
<keyword evidence="1" id="KW-0547">Nucleotide-binding</keyword>
<evidence type="ECO:0000259" key="5">
    <source>
        <dbReference type="PROSITE" id="PS51192"/>
    </source>
</evidence>
<evidence type="ECO:0000313" key="7">
    <source>
        <dbReference type="Proteomes" id="UP000054477"/>
    </source>
</evidence>
<sequence>MTRPPTTMHGGSPCIVIKNQVQPTLHGLVLVHQSRQAALYTVCCNRTVNVNVYRRISCLGLRQFSHPSAVAAFMILAASSAIFFIDFILEPWLNPFVGDFRGISNSHLHTRNLKRISTSRRTDLFTFPSAQSRRRIYPFSYPASEFTIVMPSPSISYALINLYKFDSAPWKWPAWKNLTGIHHGLFPEDDALLPNDLTRKDVIEIQSYFERFLAVPEEKEKRLKLHNEKAGVVPGRDKWKKWVTAASRQWKLHPVVVDAFDESNINPNDILRAGELTDWPEARSYVSSALDTLGTTLFGEESLDDIGHLSHPLRASVSIIAQTSWNLLRVQHTRAWKKLAAAEKAAMTAIQEASGDNPTTAAFSSAIKAMAKWRNIAEVCGGSQELSKIDKKLEDLQALMASVGAVVNNDMKAERKLATAAKSRKRGAPNLASEADIDYLICLYEDFLDITEDDSPPLQVEPQFDAGFAAVEREQSLGVDFELTLSPDQLADQLGFTNHLPFLFNSFRHKTGFVVWEKPTLFDNPNNNPDIVPLRLHWHQLAGLHSILRQSFTVEPTKVTNVGILIADDVGLGKTGMAISTIAFLAHMSNLQSCNVALPKVIQKQRYLGGKDILPNLCHLIIVPGTLLAQWVTELQTFFRKHVVELLVYPKKLAERAAFWAPDGPFETSKHHISQRIIIATHSALQQDYSNTFKSSKGRTKLPWDLPSPRLDAKIDNTLFGKSYLCSVFDEAHLLRNIGAKHFSALRIRERSLITLALTATPVQTKTGDAASMGRLIGIPYFLSPQAHDDEKADAAALRKAKKEVSEMEMDDDNFPSENSVVRCIHVNASLRMQKQFEGRIIRRTTQSIDWQRKNLLDLPPINRIKAVVKLTDREMKIINMLAESAKENVSAANAAGKFLTNKFYVDYRMACAFAFEGPAPKISSFRDWAACLSTKMDVTARIIQHHLQRDDAPPVSFENGLAVFPLLPPSPHFTRAMKIVIFQLFPSLREPLAQCLALYGIDCKAIDGSKSYDHRAKIVAAFKESTTCKVLIISSVGSAGLNLAFCNCVIYIVCLFPVYFTSMLREEEPEPKARATMSVGVKSVAAKQRTTGAVG</sequence>
<reference evidence="7" key="2">
    <citation type="submission" date="2015-01" db="EMBL/GenBank/DDBJ databases">
        <title>Evolutionary Origins and Diversification of the Mycorrhizal Mutualists.</title>
        <authorList>
            <consortium name="DOE Joint Genome Institute"/>
            <consortium name="Mycorrhizal Genomics Consortium"/>
            <person name="Kohler A."/>
            <person name="Kuo A."/>
            <person name="Nagy L.G."/>
            <person name="Floudas D."/>
            <person name="Copeland A."/>
            <person name="Barry K.W."/>
            <person name="Cichocki N."/>
            <person name="Veneault-Fourrey C."/>
            <person name="LaButti K."/>
            <person name="Lindquist E.A."/>
            <person name="Lipzen A."/>
            <person name="Lundell T."/>
            <person name="Morin E."/>
            <person name="Murat C."/>
            <person name="Riley R."/>
            <person name="Ohm R."/>
            <person name="Sun H."/>
            <person name="Tunlid A."/>
            <person name="Henrissat B."/>
            <person name="Grigoriev I.V."/>
            <person name="Hibbett D.S."/>
            <person name="Martin F."/>
        </authorList>
    </citation>
    <scope>NUCLEOTIDE SEQUENCE [LARGE SCALE GENOMIC DNA]</scope>
    <source>
        <strain evidence="7">LaAM-08-1</strain>
    </source>
</reference>
<dbReference type="GO" id="GO:0005524">
    <property type="term" value="F:ATP binding"/>
    <property type="evidence" value="ECO:0007669"/>
    <property type="project" value="UniProtKB-KW"/>
</dbReference>
<dbReference type="Pfam" id="PF00176">
    <property type="entry name" value="SNF2-rel_dom"/>
    <property type="match status" value="1"/>
</dbReference>
<dbReference type="GO" id="GO:0006281">
    <property type="term" value="P:DNA repair"/>
    <property type="evidence" value="ECO:0007669"/>
    <property type="project" value="TreeGrafter"/>
</dbReference>
<evidence type="ECO:0000256" key="2">
    <source>
        <dbReference type="ARBA" id="ARBA00022801"/>
    </source>
</evidence>
<dbReference type="PROSITE" id="PS51192">
    <property type="entry name" value="HELICASE_ATP_BIND_1"/>
    <property type="match status" value="1"/>
</dbReference>
<gene>
    <name evidence="6" type="ORF">K443DRAFT_7299</name>
</gene>
<feature type="transmembrane region" description="Helical" evidence="4">
    <location>
        <begin position="69"/>
        <end position="89"/>
    </location>
</feature>
<keyword evidence="4" id="KW-0812">Transmembrane</keyword>
<dbReference type="SUPFAM" id="SSF52540">
    <property type="entry name" value="P-loop containing nucleoside triphosphate hydrolases"/>
    <property type="match status" value="2"/>
</dbReference>
<feature type="domain" description="Helicase ATP-binding" evidence="5">
    <location>
        <begin position="555"/>
        <end position="780"/>
    </location>
</feature>
<evidence type="ECO:0000256" key="1">
    <source>
        <dbReference type="ARBA" id="ARBA00022741"/>
    </source>
</evidence>
<accession>A0A0C9XT13</accession>
<dbReference type="InterPro" id="IPR027417">
    <property type="entry name" value="P-loop_NTPase"/>
</dbReference>
<keyword evidence="3" id="KW-0067">ATP-binding</keyword>
<organism evidence="6 7">
    <name type="scientific">Laccaria amethystina LaAM-08-1</name>
    <dbReference type="NCBI Taxonomy" id="1095629"/>
    <lineage>
        <taxon>Eukaryota</taxon>
        <taxon>Fungi</taxon>
        <taxon>Dikarya</taxon>
        <taxon>Basidiomycota</taxon>
        <taxon>Agaricomycotina</taxon>
        <taxon>Agaricomycetes</taxon>
        <taxon>Agaricomycetidae</taxon>
        <taxon>Agaricales</taxon>
        <taxon>Agaricineae</taxon>
        <taxon>Hydnangiaceae</taxon>
        <taxon>Laccaria</taxon>
    </lineage>
</organism>
<dbReference type="GO" id="GO:0008094">
    <property type="term" value="F:ATP-dependent activity, acting on DNA"/>
    <property type="evidence" value="ECO:0007669"/>
    <property type="project" value="TreeGrafter"/>
</dbReference>
<keyword evidence="2" id="KW-0378">Hydrolase</keyword>
<dbReference type="GO" id="GO:0016787">
    <property type="term" value="F:hydrolase activity"/>
    <property type="evidence" value="ECO:0007669"/>
    <property type="project" value="UniProtKB-KW"/>
</dbReference>
<protein>
    <recommendedName>
        <fullName evidence="5">Helicase ATP-binding domain-containing protein</fullName>
    </recommendedName>
</protein>
<dbReference type="Proteomes" id="UP000054477">
    <property type="component" value="Unassembled WGS sequence"/>
</dbReference>
<dbReference type="InterPro" id="IPR000330">
    <property type="entry name" value="SNF2_N"/>
</dbReference>
<keyword evidence="4" id="KW-1133">Transmembrane helix</keyword>
<name>A0A0C9XT13_9AGAR</name>
<dbReference type="InterPro" id="IPR001650">
    <property type="entry name" value="Helicase_C-like"/>
</dbReference>
<dbReference type="SMART" id="SM00487">
    <property type="entry name" value="DEXDc"/>
    <property type="match status" value="1"/>
</dbReference>
<dbReference type="Pfam" id="PF00271">
    <property type="entry name" value="Helicase_C"/>
    <property type="match status" value="1"/>
</dbReference>
<dbReference type="OrthoDB" id="3270319at2759"/>
<dbReference type="GO" id="GO:0005634">
    <property type="term" value="C:nucleus"/>
    <property type="evidence" value="ECO:0007669"/>
    <property type="project" value="TreeGrafter"/>
</dbReference>
<evidence type="ECO:0000256" key="3">
    <source>
        <dbReference type="ARBA" id="ARBA00022840"/>
    </source>
</evidence>
<dbReference type="InterPro" id="IPR050628">
    <property type="entry name" value="SNF2_RAD54_helicase_TF"/>
</dbReference>
<proteinExistence type="predicted"/>
<evidence type="ECO:0000313" key="6">
    <source>
        <dbReference type="EMBL" id="KIK00897.1"/>
    </source>
</evidence>
<dbReference type="InterPro" id="IPR038718">
    <property type="entry name" value="SNF2-like_sf"/>
</dbReference>
<dbReference type="InterPro" id="IPR014001">
    <property type="entry name" value="Helicase_ATP-bd"/>
</dbReference>
<dbReference type="Gene3D" id="3.40.50.300">
    <property type="entry name" value="P-loop containing nucleotide triphosphate hydrolases"/>
    <property type="match status" value="1"/>
</dbReference>
<dbReference type="PANTHER" id="PTHR45626">
    <property type="entry name" value="TRANSCRIPTION TERMINATION FACTOR 2-RELATED"/>
    <property type="match status" value="1"/>
</dbReference>
<evidence type="ECO:0000256" key="4">
    <source>
        <dbReference type="SAM" id="Phobius"/>
    </source>
</evidence>
<dbReference type="AlphaFoldDB" id="A0A0C9XT13"/>
<reference evidence="6 7" key="1">
    <citation type="submission" date="2014-04" db="EMBL/GenBank/DDBJ databases">
        <authorList>
            <consortium name="DOE Joint Genome Institute"/>
            <person name="Kuo A."/>
            <person name="Kohler A."/>
            <person name="Nagy L.G."/>
            <person name="Floudas D."/>
            <person name="Copeland A."/>
            <person name="Barry K.W."/>
            <person name="Cichocki N."/>
            <person name="Veneault-Fourrey C."/>
            <person name="LaButti K."/>
            <person name="Lindquist E.A."/>
            <person name="Lipzen A."/>
            <person name="Lundell T."/>
            <person name="Morin E."/>
            <person name="Murat C."/>
            <person name="Sun H."/>
            <person name="Tunlid A."/>
            <person name="Henrissat B."/>
            <person name="Grigoriev I.V."/>
            <person name="Hibbett D.S."/>
            <person name="Martin F."/>
            <person name="Nordberg H.P."/>
            <person name="Cantor M.N."/>
            <person name="Hua S.X."/>
        </authorList>
    </citation>
    <scope>NUCLEOTIDE SEQUENCE [LARGE SCALE GENOMIC DNA]</scope>
    <source>
        <strain evidence="6 7">LaAM-08-1</strain>
    </source>
</reference>
<dbReference type="STRING" id="1095629.A0A0C9XT13"/>
<dbReference type="EMBL" id="KN838616">
    <property type="protein sequence ID" value="KIK00897.1"/>
    <property type="molecule type" value="Genomic_DNA"/>
</dbReference>
<dbReference type="Gene3D" id="3.40.50.10810">
    <property type="entry name" value="Tandem AAA-ATPase domain"/>
    <property type="match status" value="1"/>
</dbReference>
<keyword evidence="4" id="KW-0472">Membrane</keyword>
<keyword evidence="7" id="KW-1185">Reference proteome</keyword>